<keyword evidence="3" id="KW-0677">Repeat</keyword>
<dbReference type="GO" id="GO:0016239">
    <property type="term" value="P:positive regulation of macroautophagy"/>
    <property type="evidence" value="ECO:0007669"/>
    <property type="project" value="TreeGrafter"/>
</dbReference>
<proteinExistence type="predicted"/>
<evidence type="ECO:0000256" key="1">
    <source>
        <dbReference type="ARBA" id="ARBA00022574"/>
    </source>
</evidence>
<evidence type="ECO:0000256" key="4">
    <source>
        <dbReference type="ARBA" id="ARBA00022771"/>
    </source>
</evidence>
<feature type="compositionally biased region" description="Polar residues" evidence="7">
    <location>
        <begin position="735"/>
        <end position="746"/>
    </location>
</feature>
<protein>
    <submittedName>
        <fullName evidence="8">Uncharacterized protein</fullName>
    </submittedName>
</protein>
<keyword evidence="1 6" id="KW-0853">WD repeat</keyword>
<dbReference type="GO" id="GO:0005774">
    <property type="term" value="C:vacuolar membrane"/>
    <property type="evidence" value="ECO:0007669"/>
    <property type="project" value="TreeGrafter"/>
</dbReference>
<organism evidence="8 9">
    <name type="scientific">Phellinidium pouzarii</name>
    <dbReference type="NCBI Taxonomy" id="167371"/>
    <lineage>
        <taxon>Eukaryota</taxon>
        <taxon>Fungi</taxon>
        <taxon>Dikarya</taxon>
        <taxon>Basidiomycota</taxon>
        <taxon>Agaricomycotina</taxon>
        <taxon>Agaricomycetes</taxon>
        <taxon>Hymenochaetales</taxon>
        <taxon>Hymenochaetaceae</taxon>
        <taxon>Phellinidium</taxon>
    </lineage>
</organism>
<feature type="compositionally biased region" description="Basic and acidic residues" evidence="7">
    <location>
        <begin position="573"/>
        <end position="584"/>
    </location>
</feature>
<evidence type="ECO:0000256" key="6">
    <source>
        <dbReference type="PROSITE-ProRule" id="PRU00221"/>
    </source>
</evidence>
<dbReference type="Pfam" id="PF00400">
    <property type="entry name" value="WD40"/>
    <property type="match status" value="1"/>
</dbReference>
<dbReference type="InterPro" id="IPR001680">
    <property type="entry name" value="WD40_rpt"/>
</dbReference>
<feature type="compositionally biased region" description="Basic and acidic residues" evidence="7">
    <location>
        <begin position="675"/>
        <end position="694"/>
    </location>
</feature>
<keyword evidence="2" id="KW-0479">Metal-binding</keyword>
<feature type="region of interest" description="Disordered" evidence="7">
    <location>
        <begin position="30"/>
        <end position="57"/>
    </location>
</feature>
<dbReference type="SUPFAM" id="SSF50978">
    <property type="entry name" value="WD40 repeat-like"/>
    <property type="match status" value="1"/>
</dbReference>
<keyword evidence="9" id="KW-1185">Reference proteome</keyword>
<evidence type="ECO:0000256" key="5">
    <source>
        <dbReference type="ARBA" id="ARBA00022833"/>
    </source>
</evidence>
<feature type="compositionally biased region" description="Basic and acidic residues" evidence="7">
    <location>
        <begin position="779"/>
        <end position="789"/>
    </location>
</feature>
<reference evidence="8 9" key="1">
    <citation type="submission" date="2019-02" db="EMBL/GenBank/DDBJ databases">
        <title>Genome sequencing of the rare red list fungi Phellinidium pouzarii.</title>
        <authorList>
            <person name="Buettner E."/>
            <person name="Kellner H."/>
        </authorList>
    </citation>
    <scope>NUCLEOTIDE SEQUENCE [LARGE SCALE GENOMIC DNA]</scope>
    <source>
        <strain evidence="8 9">DSM 108285</strain>
    </source>
</reference>
<dbReference type="InterPro" id="IPR019775">
    <property type="entry name" value="WD40_repeat_CS"/>
</dbReference>
<dbReference type="PANTHER" id="PTHR46200:SF1">
    <property type="entry name" value="GATOR COMPLEX PROTEIN WDR24"/>
    <property type="match status" value="1"/>
</dbReference>
<evidence type="ECO:0000256" key="2">
    <source>
        <dbReference type="ARBA" id="ARBA00022723"/>
    </source>
</evidence>
<dbReference type="PROSITE" id="PS50082">
    <property type="entry name" value="WD_REPEATS_2"/>
    <property type="match status" value="1"/>
</dbReference>
<dbReference type="OrthoDB" id="60955at2759"/>
<dbReference type="Gene3D" id="2.130.10.10">
    <property type="entry name" value="YVTN repeat-like/Quinoprotein amine dehydrogenase"/>
    <property type="match status" value="1"/>
</dbReference>
<evidence type="ECO:0000313" key="8">
    <source>
        <dbReference type="EMBL" id="THH12229.1"/>
    </source>
</evidence>
<name>A0A4S4LJQ9_9AGAM</name>
<dbReference type="InterPro" id="IPR015943">
    <property type="entry name" value="WD40/YVTN_repeat-like_dom_sf"/>
</dbReference>
<keyword evidence="5" id="KW-0862">Zinc</keyword>
<feature type="repeat" description="WD" evidence="6">
    <location>
        <begin position="184"/>
        <end position="229"/>
    </location>
</feature>
<dbReference type="PANTHER" id="PTHR46200">
    <property type="entry name" value="GATOR COMPLEX PROTEIN WDR24"/>
    <property type="match status" value="1"/>
</dbReference>
<dbReference type="Proteomes" id="UP000308199">
    <property type="component" value="Unassembled WGS sequence"/>
</dbReference>
<dbReference type="InterPro" id="IPR036322">
    <property type="entry name" value="WD40_repeat_dom_sf"/>
</dbReference>
<feature type="region of interest" description="Disordered" evidence="7">
    <location>
        <begin position="599"/>
        <end position="791"/>
    </location>
</feature>
<dbReference type="PROSITE" id="PS00678">
    <property type="entry name" value="WD_REPEATS_1"/>
    <property type="match status" value="1"/>
</dbReference>
<comment type="caution">
    <text evidence="8">The sequence shown here is derived from an EMBL/GenBank/DDBJ whole genome shotgun (WGS) entry which is preliminary data.</text>
</comment>
<feature type="compositionally biased region" description="Low complexity" evidence="7">
    <location>
        <begin position="747"/>
        <end position="775"/>
    </location>
</feature>
<feature type="compositionally biased region" description="Polar residues" evidence="7">
    <location>
        <begin position="599"/>
        <end position="612"/>
    </location>
</feature>
<evidence type="ECO:0000313" key="9">
    <source>
        <dbReference type="Proteomes" id="UP000308199"/>
    </source>
</evidence>
<evidence type="ECO:0000256" key="3">
    <source>
        <dbReference type="ARBA" id="ARBA00022737"/>
    </source>
</evidence>
<dbReference type="AlphaFoldDB" id="A0A4S4LJQ9"/>
<feature type="compositionally biased region" description="Polar residues" evidence="7">
    <location>
        <begin position="698"/>
        <end position="718"/>
    </location>
</feature>
<feature type="compositionally biased region" description="Polar residues" evidence="7">
    <location>
        <begin position="41"/>
        <end position="57"/>
    </location>
</feature>
<dbReference type="InterPro" id="IPR037590">
    <property type="entry name" value="WDR24"/>
</dbReference>
<accession>A0A4S4LJQ9</accession>
<feature type="compositionally biased region" description="Acidic residues" evidence="7">
    <location>
        <begin position="719"/>
        <end position="731"/>
    </location>
</feature>
<dbReference type="EMBL" id="SGPK01000002">
    <property type="protein sequence ID" value="THH12229.1"/>
    <property type="molecule type" value="Genomic_DNA"/>
</dbReference>
<dbReference type="GO" id="GO:0008270">
    <property type="term" value="F:zinc ion binding"/>
    <property type="evidence" value="ECO:0007669"/>
    <property type="project" value="UniProtKB-KW"/>
</dbReference>
<sequence>MPIPAQRLVPQFSENVHPIRTIPSIEAFSDARTHGYRGPSRSVTLSNTSSPGGSAISRSQDCERCVVAGKDSLRILRVSGPSEKPPAEHRFAIGKGGHAIDASRNLWSGSGLQVDSAMTDVVWCHKGSDLRDLSRASHYIHHISSIRTAIALTDPLHAVTGLDNGTMCRWDLRMGQKGQLERIPLAHTGPILSLDWRDPGSATGGWLASAGYDRTVKVWDFSDNNTNTAHLLTRKPEYVLHASYPVRRVAWRPGYETELAIASNNESGFDLSSKISPSSSIIIPSLNNEIPEAMSAQITSGGRNTNLASPTLGGRDTVTSAGWNAIVKSGDMIEIWDVRREWIAKWVVGSSNCEGGVSDMTFADSHALWVQHPSGAFSQMDLRYSDKPVDSVPRTALTWTPTGSLTFVNDSPARWEIPYDDIVPAPKASSPSEMVESHKKLGDDPYIPTTQSLGTLFDAAESNDLDVFDFLARGYRIEGADQQILCEINSGVAFNAGNDEAGRIWLLLRSLLTDIVVTKLPTPALSSKASAPTFTHSISALAGIPTVKKSPIKYPQTRSSSSDMPKSALKASPRRDQEEHSERVVRTNITMQLPILPAISQSASGHGNSRRSASPDEAFDMRRQSVSVASLARTRRQSLRHSSTSTTHPDDKSSSSRTRRMSQIGEGALDDSDSSETRARDRHATEMKAKKSADALKSPSTSSLRHQHVPQRNASSSDLPEDNDWAEDEKEESVSPDSSSGAESDNSIASTTAARSSSLKRTTRSRSSTLASIAANPVEDPRNITRTDSHSSVLTVTAAGNKSVSHDASTIHKAAADRVSAAHSFKGPRRHSQVFSMAGAHPQPEKESESMDEDEMRFLEWNHMNIKDTEERYRTAAWEVVKIILEELADSGNVQLCAMLACIAPDELGISTWRALQFVEAYIELLSRLRMHTIAAYIRKYAPSSEVGQSTQIQTTIATVCASCRKPIVQSATGETHSSGRAWKGFSQCFDCKKVAIKCSIWWEFSHNVVYNYLNNVSVIRRSDLHSSFVLYARTEGTESATIATTRSGP</sequence>
<dbReference type="GO" id="GO:0061700">
    <property type="term" value="C:GATOR2 complex"/>
    <property type="evidence" value="ECO:0007669"/>
    <property type="project" value="TreeGrafter"/>
</dbReference>
<gene>
    <name evidence="8" type="ORF">EW145_g102</name>
</gene>
<dbReference type="GO" id="GO:0005829">
    <property type="term" value="C:cytosol"/>
    <property type="evidence" value="ECO:0007669"/>
    <property type="project" value="TreeGrafter"/>
</dbReference>
<feature type="region of interest" description="Disordered" evidence="7">
    <location>
        <begin position="550"/>
        <end position="584"/>
    </location>
</feature>
<evidence type="ECO:0000256" key="7">
    <source>
        <dbReference type="SAM" id="MobiDB-lite"/>
    </source>
</evidence>
<feature type="region of interest" description="Disordered" evidence="7">
    <location>
        <begin position="830"/>
        <end position="851"/>
    </location>
</feature>
<keyword evidence="4" id="KW-0863">Zinc-finger</keyword>
<dbReference type="SMART" id="SM00320">
    <property type="entry name" value="WD40"/>
    <property type="match status" value="2"/>
</dbReference>
<dbReference type="GO" id="GO:1904263">
    <property type="term" value="P:positive regulation of TORC1 signaling"/>
    <property type="evidence" value="ECO:0007669"/>
    <property type="project" value="TreeGrafter"/>
</dbReference>